<evidence type="ECO:0000256" key="12">
    <source>
        <dbReference type="SAM" id="MobiDB-lite"/>
    </source>
</evidence>
<comment type="catalytic activity">
    <reaction evidence="1 11">
        <text>Endonucleolytic cleavage of DNA to give random double-stranded fragments with terminal 5'-phosphates, ATP is simultaneously hydrolyzed.</text>
        <dbReference type="EC" id="3.1.21.3"/>
    </reaction>
</comment>
<evidence type="ECO:0000313" key="14">
    <source>
        <dbReference type="EMBL" id="EWT04152.1"/>
    </source>
</evidence>
<keyword evidence="8 11" id="KW-0378">Hydrolase</keyword>
<name>W9GG39_9MICO</name>
<evidence type="ECO:0000256" key="4">
    <source>
        <dbReference type="ARBA" id="ARBA00022722"/>
    </source>
</evidence>
<keyword evidence="15" id="KW-1185">Reference proteome</keyword>
<dbReference type="InterPro" id="IPR007409">
    <property type="entry name" value="Restrct_endonuc_type1_HsdR_N"/>
</dbReference>
<protein>
    <recommendedName>
        <fullName evidence="11">Type I restriction enzyme endonuclease subunit</fullName>
        <shortName evidence="11">R protein</shortName>
        <ecNumber evidence="11">3.1.21.3</ecNumber>
    </recommendedName>
</protein>
<feature type="region of interest" description="Disordered" evidence="12">
    <location>
        <begin position="22"/>
        <end position="41"/>
    </location>
</feature>
<comment type="caution">
    <text evidence="14">The sequence shown here is derived from an EMBL/GenBank/DDBJ whole genome shotgun (WGS) entry which is preliminary data.</text>
</comment>
<comment type="similarity">
    <text evidence="2 11">Belongs to the HsdR family.</text>
</comment>
<keyword evidence="10 11" id="KW-0238">DNA-binding</keyword>
<dbReference type="CDD" id="cd22332">
    <property type="entry name" value="HsdR_N"/>
    <property type="match status" value="1"/>
</dbReference>
<reference evidence="15" key="1">
    <citation type="submission" date="2013-08" db="EMBL/GenBank/DDBJ databases">
        <title>Intrasporangium oryzae NRRL B-24470.</title>
        <authorList>
            <person name="Liu H."/>
            <person name="Wang G."/>
        </authorList>
    </citation>
    <scope>NUCLEOTIDE SEQUENCE [LARGE SCALE GENOMIC DNA]</scope>
    <source>
        <strain evidence="15">Q5-1</strain>
    </source>
</reference>
<dbReference type="OrthoDB" id="9758243at2"/>
<organism evidence="14 15">
    <name type="scientific">Intrasporangium chromatireducens Q5-1</name>
    <dbReference type="NCBI Taxonomy" id="584657"/>
    <lineage>
        <taxon>Bacteria</taxon>
        <taxon>Bacillati</taxon>
        <taxon>Actinomycetota</taxon>
        <taxon>Actinomycetes</taxon>
        <taxon>Micrococcales</taxon>
        <taxon>Intrasporangiaceae</taxon>
        <taxon>Intrasporangium</taxon>
    </lineage>
</organism>
<evidence type="ECO:0000256" key="2">
    <source>
        <dbReference type="ARBA" id="ARBA00008598"/>
    </source>
</evidence>
<comment type="subunit">
    <text evidence="3 11">The type I restriction/modification system is composed of three polypeptides R, M and S.</text>
</comment>
<dbReference type="GO" id="GO:0003677">
    <property type="term" value="F:DNA binding"/>
    <property type="evidence" value="ECO:0007669"/>
    <property type="project" value="UniProtKB-KW"/>
</dbReference>
<evidence type="ECO:0000256" key="10">
    <source>
        <dbReference type="ARBA" id="ARBA00023125"/>
    </source>
</evidence>
<dbReference type="InterPro" id="IPR027417">
    <property type="entry name" value="P-loop_NTPase"/>
</dbReference>
<evidence type="ECO:0000256" key="11">
    <source>
        <dbReference type="RuleBase" id="RU364115"/>
    </source>
</evidence>
<dbReference type="Gene3D" id="3.40.50.300">
    <property type="entry name" value="P-loop containing nucleotide triphosphate hydrolases"/>
    <property type="match status" value="2"/>
</dbReference>
<evidence type="ECO:0000256" key="9">
    <source>
        <dbReference type="ARBA" id="ARBA00022840"/>
    </source>
</evidence>
<dbReference type="InterPro" id="IPR040980">
    <property type="entry name" value="SWI2_SNF2"/>
</dbReference>
<evidence type="ECO:0000256" key="7">
    <source>
        <dbReference type="ARBA" id="ARBA00022759"/>
    </source>
</evidence>
<dbReference type="InterPro" id="IPR021810">
    <property type="entry name" value="T1RH-like_C"/>
</dbReference>
<keyword evidence="4" id="KW-0540">Nuclease</keyword>
<dbReference type="InterPro" id="IPR051268">
    <property type="entry name" value="Type-I_R_enzyme_R_subunit"/>
</dbReference>
<gene>
    <name evidence="14" type="ORF">N864_08695</name>
</gene>
<dbReference type="Pfam" id="PF11867">
    <property type="entry name" value="T1RH-like_C"/>
    <property type="match status" value="1"/>
</dbReference>
<dbReference type="SUPFAM" id="SSF52540">
    <property type="entry name" value="P-loop containing nucleoside triphosphate hydrolases"/>
    <property type="match status" value="1"/>
</dbReference>
<dbReference type="PATRIC" id="fig|584657.3.peg.3972"/>
<keyword evidence="6 11" id="KW-0680">Restriction system</keyword>
<accession>W9GG39</accession>
<dbReference type="PANTHER" id="PTHR30195">
    <property type="entry name" value="TYPE I SITE-SPECIFIC DEOXYRIBONUCLEASE PROTEIN SUBUNIT M AND R"/>
    <property type="match status" value="1"/>
</dbReference>
<evidence type="ECO:0000256" key="6">
    <source>
        <dbReference type="ARBA" id="ARBA00022747"/>
    </source>
</evidence>
<dbReference type="GO" id="GO:0005524">
    <property type="term" value="F:ATP binding"/>
    <property type="evidence" value="ECO:0007669"/>
    <property type="project" value="UniProtKB-KW"/>
</dbReference>
<dbReference type="EMBL" id="AWQS01000319">
    <property type="protein sequence ID" value="EWT04152.1"/>
    <property type="molecule type" value="Genomic_DNA"/>
</dbReference>
<evidence type="ECO:0000256" key="3">
    <source>
        <dbReference type="ARBA" id="ARBA00011296"/>
    </source>
</evidence>
<dbReference type="Proteomes" id="UP000019494">
    <property type="component" value="Unassembled WGS sequence"/>
</dbReference>
<dbReference type="AlphaFoldDB" id="W9GG39"/>
<dbReference type="GO" id="GO:0009035">
    <property type="term" value="F:type I site-specific deoxyribonuclease activity"/>
    <property type="evidence" value="ECO:0007669"/>
    <property type="project" value="UniProtKB-EC"/>
</dbReference>
<keyword evidence="7" id="KW-0255">Endonuclease</keyword>
<proteinExistence type="inferred from homology"/>
<dbReference type="Pfam" id="PF04313">
    <property type="entry name" value="HSDR_N"/>
    <property type="match status" value="1"/>
</dbReference>
<keyword evidence="5 11" id="KW-0547">Nucleotide-binding</keyword>
<keyword evidence="14" id="KW-0347">Helicase</keyword>
<evidence type="ECO:0000256" key="1">
    <source>
        <dbReference type="ARBA" id="ARBA00000851"/>
    </source>
</evidence>
<dbReference type="PANTHER" id="PTHR30195:SF15">
    <property type="entry name" value="TYPE I RESTRICTION ENZYME HINDI ENDONUCLEASE SUBUNIT"/>
    <property type="match status" value="1"/>
</dbReference>
<feature type="domain" description="Helicase ATP-binding" evidence="13">
    <location>
        <begin position="293"/>
        <end position="468"/>
    </location>
</feature>
<dbReference type="SMART" id="SM00487">
    <property type="entry name" value="DEXDc"/>
    <property type="match status" value="1"/>
</dbReference>
<sequence>MAPGLGGLSEADWEESALEALAGQGWAPKQGKQIASGSGERESWDELVLPSRLLEALRRLNPSVPVQYLKQAAAEITRPTSADAITENRRTHVYMTEGYRGISWIDHEGVEHNPTVRLISTEPSENDWLAVNQVTVRSHEVERRFDLVLYCNGLPVSIVELKQAGTQTADVAAAHRQLETYVRELPMAFRFAVFTVVSDGLVAKYGTPFTPLNHFSPWNVDDDGAPLGFGATAGHEVGTGLDQLIDGVYNPDRFLQLLRNFTAFDQGEHGLAKRIAKPHQYFAVNKALGTTVLAVQSDGKAGVVWHTQGSGKSMEMELYTNYVQRHPVLANPTVILVTDRTELDGQLFDAFKQSLLLPESPVQITKRTELRETLTDRITGGIIFTTLQKFGLSKEEKDAGESHPLLSDRRNIIVIVDEAHRSHYDSLDGYARHLKDALPNATLIAFTGTPISFKEKNTREVFGDYIDIYDLTRAVRDGATVPVHFEPRLIKVSLAEGVTEEQVDEAADELTAGLDDIERDRIEKSVAVVNAVYGAPARIAKLAEDLVPHWETRRAVMEKFIEVPGKAMIVGATREICAKLYDAIIELRPDWHSDDIAKGKIKVVYTGTPSDPLPIVKHVRRESQNKVIKGRLKDPDDELELVIVNSMMLTGYDSPPLHTLYLDRPLKGALLMQTLARVNRTFRGKADGLLVAYAPLAENLNAALEEYTREDQANQPLGRNVSDAVGLTRELLGKLDDLVAGYDWRKVFADRSARGDKKAYVHVVLKTVEYLRDPATPGNEVREDENGTPLETRSAAYRRVSSQLARAWALCANSDELEDVRGPIRFYEEVRVWMAKLDAEERASRGEPIPAEVQRLLGALIAESTQTGEVLDIYEAAGMPKPSLMDLGPSFLKDALAAENPHLAIEALRALVAKESVKATGTNTIRARAFSDRIAEVMRKYTNQQLTSAEVIAELIELAREAVDESHRGEQFDPPLQIDELTFYDAVAQNESAVDVLGEGVLADIARDLVSVMRRDVRTDWTVREDVRAKLRTTIKRLLMKYGYPPDQQPGAIKLVMDQMEAMAPRYAQEPSALTPQHMDRDRRGR</sequence>
<evidence type="ECO:0000256" key="5">
    <source>
        <dbReference type="ARBA" id="ARBA00022741"/>
    </source>
</evidence>
<evidence type="ECO:0000259" key="13">
    <source>
        <dbReference type="PROSITE" id="PS51192"/>
    </source>
</evidence>
<dbReference type="Pfam" id="PF18766">
    <property type="entry name" value="SWI2_SNF2"/>
    <property type="match status" value="1"/>
</dbReference>
<evidence type="ECO:0000313" key="15">
    <source>
        <dbReference type="Proteomes" id="UP000019494"/>
    </source>
</evidence>
<evidence type="ECO:0000256" key="8">
    <source>
        <dbReference type="ARBA" id="ARBA00022801"/>
    </source>
</evidence>
<comment type="function">
    <text evidence="11">Subunit R is required for both nuclease and ATPase activities, but not for modification.</text>
</comment>
<dbReference type="CDD" id="cd18030">
    <property type="entry name" value="DEXHc_RE_I_HsdR"/>
    <property type="match status" value="1"/>
</dbReference>
<dbReference type="InterPro" id="IPR004473">
    <property type="entry name" value="Restrct_endonuc_typeI_HsdR"/>
</dbReference>
<dbReference type="EC" id="3.1.21.3" evidence="11"/>
<keyword evidence="9 11" id="KW-0067">ATP-binding</keyword>
<dbReference type="NCBIfam" id="TIGR00348">
    <property type="entry name" value="hsdR"/>
    <property type="match status" value="1"/>
</dbReference>
<dbReference type="InterPro" id="IPR055180">
    <property type="entry name" value="HsdR_RecA-like_helicase_dom_2"/>
</dbReference>
<feature type="region of interest" description="Disordered" evidence="12">
    <location>
        <begin position="1066"/>
        <end position="1086"/>
    </location>
</feature>
<dbReference type="PROSITE" id="PS51192">
    <property type="entry name" value="HELICASE_ATP_BIND_1"/>
    <property type="match status" value="1"/>
</dbReference>
<dbReference type="GO" id="GO:0004386">
    <property type="term" value="F:helicase activity"/>
    <property type="evidence" value="ECO:0007669"/>
    <property type="project" value="UniProtKB-KW"/>
</dbReference>
<dbReference type="RefSeq" id="WP_051518859.1">
    <property type="nucleotide sequence ID" value="NZ_AWQS01000319.1"/>
</dbReference>
<dbReference type="InterPro" id="IPR014001">
    <property type="entry name" value="Helicase_ATP-bd"/>
</dbReference>
<dbReference type="Gene3D" id="3.90.1570.50">
    <property type="match status" value="1"/>
</dbReference>
<dbReference type="GO" id="GO:0009307">
    <property type="term" value="P:DNA restriction-modification system"/>
    <property type="evidence" value="ECO:0007669"/>
    <property type="project" value="UniProtKB-KW"/>
</dbReference>
<dbReference type="Pfam" id="PF22679">
    <property type="entry name" value="T1R_D3-like"/>
    <property type="match status" value="1"/>
</dbReference>